<dbReference type="AlphaFoldDB" id="A0A2Z5UX27"/>
<dbReference type="RefSeq" id="WP_126323065.1">
    <property type="nucleotide sequence ID" value="NZ_AP018005.1"/>
</dbReference>
<evidence type="ECO:0000256" key="1">
    <source>
        <dbReference type="ARBA" id="ARBA00006700"/>
    </source>
</evidence>
<keyword evidence="2 6" id="KW-0699">rRNA-binding</keyword>
<evidence type="ECO:0000256" key="6">
    <source>
        <dbReference type="HAMAP-Rule" id="MF_01369"/>
    </source>
</evidence>
<evidence type="ECO:0000313" key="8">
    <source>
        <dbReference type="Proteomes" id="UP000282483"/>
    </source>
</evidence>
<proteinExistence type="inferred from homology"/>
<keyword evidence="5 6" id="KW-0687">Ribonucleoprotein</keyword>
<dbReference type="PANTHER" id="PTHR11620">
    <property type="entry name" value="60S RIBOSOMAL PROTEIN L23A"/>
    <property type="match status" value="1"/>
</dbReference>
<name>A0A2Z5UX27_9COXI</name>
<evidence type="ECO:0000256" key="3">
    <source>
        <dbReference type="ARBA" id="ARBA00022884"/>
    </source>
</evidence>
<gene>
    <name evidence="6 7" type="primary">rplW</name>
    <name evidence="7" type="ORF">RVIR1_11050</name>
</gene>
<dbReference type="InterPro" id="IPR012677">
    <property type="entry name" value="Nucleotide-bd_a/b_plait_sf"/>
</dbReference>
<comment type="function">
    <text evidence="6">One of the early assembly proteins it binds 23S rRNA. One of the proteins that surrounds the polypeptide exit tunnel on the outside of the ribosome. Forms the main docking site for trigger factor binding to the ribosome.</text>
</comment>
<dbReference type="Gene3D" id="3.30.70.330">
    <property type="match status" value="1"/>
</dbReference>
<dbReference type="GO" id="GO:0019843">
    <property type="term" value="F:rRNA binding"/>
    <property type="evidence" value="ECO:0007669"/>
    <property type="project" value="UniProtKB-UniRule"/>
</dbReference>
<organism evidence="7 8">
    <name type="scientific">Candidatus Rickettsiella viridis</name>
    <dbReference type="NCBI Taxonomy" id="676208"/>
    <lineage>
        <taxon>Bacteria</taxon>
        <taxon>Pseudomonadati</taxon>
        <taxon>Pseudomonadota</taxon>
        <taxon>Gammaproteobacteria</taxon>
        <taxon>Legionellales</taxon>
        <taxon>Coxiellaceae</taxon>
        <taxon>Rickettsiella</taxon>
    </lineage>
</organism>
<dbReference type="GO" id="GO:1990904">
    <property type="term" value="C:ribonucleoprotein complex"/>
    <property type="evidence" value="ECO:0007669"/>
    <property type="project" value="UniProtKB-KW"/>
</dbReference>
<keyword evidence="4 6" id="KW-0689">Ribosomal protein</keyword>
<dbReference type="GO" id="GO:0006412">
    <property type="term" value="P:translation"/>
    <property type="evidence" value="ECO:0007669"/>
    <property type="project" value="UniProtKB-UniRule"/>
</dbReference>
<accession>A0A2Z5UX27</accession>
<dbReference type="Pfam" id="PF00276">
    <property type="entry name" value="Ribosomal_L23"/>
    <property type="match status" value="1"/>
</dbReference>
<comment type="subunit">
    <text evidence="6">Part of the 50S ribosomal subunit. Contacts protein L29, and trigger factor when it is bound to the ribosome.</text>
</comment>
<dbReference type="FunFam" id="3.30.70.330:FF:000001">
    <property type="entry name" value="50S ribosomal protein L23"/>
    <property type="match status" value="1"/>
</dbReference>
<sequence length="105" mass="12065">MTLATTTHQQQRRFKLIKRPHVSEKATLLADKHRQFVFKVQIDANKSEIKQAVESLFSVKVDAVQLLTVKPKARRFKQTEGRSKAWKKAYVSLAEGHDIDFTGTK</sequence>
<dbReference type="EMBL" id="AP018005">
    <property type="protein sequence ID" value="BBB15573.1"/>
    <property type="molecule type" value="Genomic_DNA"/>
</dbReference>
<dbReference type="NCBIfam" id="NF004359">
    <property type="entry name" value="PRK05738.1-3"/>
    <property type="match status" value="1"/>
</dbReference>
<dbReference type="KEGG" id="rvi:RVIR1_11050"/>
<dbReference type="NCBIfam" id="NF004363">
    <property type="entry name" value="PRK05738.2-4"/>
    <property type="match status" value="1"/>
</dbReference>
<dbReference type="OrthoDB" id="9793353at2"/>
<dbReference type="HAMAP" id="MF_01369_B">
    <property type="entry name" value="Ribosomal_uL23_B"/>
    <property type="match status" value="1"/>
</dbReference>
<dbReference type="InterPro" id="IPR012678">
    <property type="entry name" value="Ribosomal_uL23/eL15/eS24_sf"/>
</dbReference>
<reference evidence="7 8" key="1">
    <citation type="submission" date="2017-03" db="EMBL/GenBank/DDBJ databases">
        <title>The genome sequence of Candidatus Rickettsiella viridis.</title>
        <authorList>
            <person name="Nikoh N."/>
            <person name="Tsuchida T."/>
            <person name="Yamaguchi K."/>
            <person name="Maeda T."/>
            <person name="Shigenobu S."/>
            <person name="Fukatsu T."/>
        </authorList>
    </citation>
    <scope>NUCLEOTIDE SEQUENCE [LARGE SCALE GENOMIC DNA]</scope>
    <source>
        <strain evidence="7 8">Ap-RA04</strain>
    </source>
</reference>
<dbReference type="InterPro" id="IPR013025">
    <property type="entry name" value="Ribosomal_uL23-like"/>
</dbReference>
<protein>
    <recommendedName>
        <fullName evidence="6">Large ribosomal subunit protein uL23</fullName>
    </recommendedName>
</protein>
<evidence type="ECO:0000256" key="5">
    <source>
        <dbReference type="ARBA" id="ARBA00023274"/>
    </source>
</evidence>
<dbReference type="Proteomes" id="UP000282483">
    <property type="component" value="Chromosome"/>
</dbReference>
<evidence type="ECO:0000256" key="2">
    <source>
        <dbReference type="ARBA" id="ARBA00022730"/>
    </source>
</evidence>
<dbReference type="SUPFAM" id="SSF54189">
    <property type="entry name" value="Ribosomal proteins S24e, L23 and L15e"/>
    <property type="match status" value="1"/>
</dbReference>
<evidence type="ECO:0000256" key="4">
    <source>
        <dbReference type="ARBA" id="ARBA00022980"/>
    </source>
</evidence>
<keyword evidence="8" id="KW-1185">Reference proteome</keyword>
<dbReference type="GO" id="GO:0005840">
    <property type="term" value="C:ribosome"/>
    <property type="evidence" value="ECO:0007669"/>
    <property type="project" value="UniProtKB-KW"/>
</dbReference>
<keyword evidence="3 6" id="KW-0694">RNA-binding</keyword>
<comment type="similarity">
    <text evidence="1 6">Belongs to the universal ribosomal protein uL23 family.</text>
</comment>
<evidence type="ECO:0000313" key="7">
    <source>
        <dbReference type="EMBL" id="BBB15573.1"/>
    </source>
</evidence>
<dbReference type="GO" id="GO:0003735">
    <property type="term" value="F:structural constituent of ribosome"/>
    <property type="evidence" value="ECO:0007669"/>
    <property type="project" value="InterPro"/>
</dbReference>